<dbReference type="RefSeq" id="WP_208244981.1">
    <property type="nucleotide sequence ID" value="NZ_JAGEPF010000018.1"/>
</dbReference>
<sequence length="101" mass="10920">MDATTTHPVLTVRTGEHDAADPAWRVAHANETIQHVTLAYFEGNADGTPRQADDGTFRVHAVARGTLDALRDILTRHELFEIVAETEEAGTGIIVAFPSGQ</sequence>
<keyword evidence="2" id="KW-1185">Reference proteome</keyword>
<protein>
    <submittedName>
        <fullName evidence="1">Uncharacterized protein</fullName>
    </submittedName>
</protein>
<evidence type="ECO:0000313" key="1">
    <source>
        <dbReference type="EMBL" id="MBO2461613.1"/>
    </source>
</evidence>
<comment type="caution">
    <text evidence="1">The sequence shown here is derived from an EMBL/GenBank/DDBJ whole genome shotgun (WGS) entry which is preliminary data.</text>
</comment>
<organism evidence="1 2">
    <name type="scientific">Actinomadura violacea</name>
    <dbReference type="NCBI Taxonomy" id="2819934"/>
    <lineage>
        <taxon>Bacteria</taxon>
        <taxon>Bacillati</taxon>
        <taxon>Actinomycetota</taxon>
        <taxon>Actinomycetes</taxon>
        <taxon>Streptosporangiales</taxon>
        <taxon>Thermomonosporaceae</taxon>
        <taxon>Actinomadura</taxon>
    </lineage>
</organism>
<gene>
    <name evidence="1" type="ORF">J4709_29000</name>
</gene>
<reference evidence="1 2" key="1">
    <citation type="submission" date="2021-03" db="EMBL/GenBank/DDBJ databases">
        <title>Actinomadura violae sp. nov., isolated from lichen in Thailand.</title>
        <authorList>
            <person name="Kanchanasin P."/>
            <person name="Saeng-In P."/>
            <person name="Phongsopitanun W."/>
            <person name="Yuki M."/>
            <person name="Kudo T."/>
            <person name="Ohkuma M."/>
            <person name="Tanasupawat S."/>
        </authorList>
    </citation>
    <scope>NUCLEOTIDE SEQUENCE [LARGE SCALE GENOMIC DNA]</scope>
    <source>
        <strain evidence="1 2">LCR2-06</strain>
    </source>
</reference>
<proteinExistence type="predicted"/>
<dbReference type="Proteomes" id="UP000680206">
    <property type="component" value="Unassembled WGS sequence"/>
</dbReference>
<accession>A0ABS3RYS7</accession>
<evidence type="ECO:0000313" key="2">
    <source>
        <dbReference type="Proteomes" id="UP000680206"/>
    </source>
</evidence>
<dbReference type="EMBL" id="JAGEPF010000018">
    <property type="protein sequence ID" value="MBO2461613.1"/>
    <property type="molecule type" value="Genomic_DNA"/>
</dbReference>
<name>A0ABS3RYS7_9ACTN</name>